<name>J7L352_NOCAA</name>
<dbReference type="PATRIC" id="fig|1205910.3.peg.6"/>
<dbReference type="Gene3D" id="3.50.50.60">
    <property type="entry name" value="FAD/NAD(P)-binding domain"/>
    <property type="match status" value="1"/>
</dbReference>
<keyword evidence="4" id="KW-0560">Oxidoreductase</keyword>
<feature type="domain" description="FAD dependent oxidoreductase" evidence="7">
    <location>
        <begin position="7"/>
        <end position="285"/>
    </location>
</feature>
<evidence type="ECO:0000256" key="3">
    <source>
        <dbReference type="ARBA" id="ARBA00022827"/>
    </source>
</evidence>
<dbReference type="STRING" id="1205910.B005_0008"/>
<dbReference type="InterPro" id="IPR036188">
    <property type="entry name" value="FAD/NAD-bd_sf"/>
</dbReference>
<dbReference type="Pfam" id="PF01266">
    <property type="entry name" value="DAO"/>
    <property type="match status" value="1"/>
</dbReference>
<dbReference type="NCBIfam" id="NF008726">
    <property type="entry name" value="PRK11728.1"/>
    <property type="match status" value="1"/>
</dbReference>
<proteinExistence type="inferred from homology"/>
<dbReference type="Gene3D" id="3.30.9.10">
    <property type="entry name" value="D-Amino Acid Oxidase, subunit A, domain 2"/>
    <property type="match status" value="1"/>
</dbReference>
<feature type="region of interest" description="Disordered" evidence="6">
    <location>
        <begin position="308"/>
        <end position="364"/>
    </location>
</feature>
<keyword evidence="2" id="KW-0285">Flavoprotein</keyword>
<keyword evidence="3" id="KW-0274">FAD</keyword>
<organism evidence="8 9">
    <name type="scientific">Nocardiopsis alba (strain ATCC BAA-2165 / BE74)</name>
    <dbReference type="NCBI Taxonomy" id="1205910"/>
    <lineage>
        <taxon>Bacteria</taxon>
        <taxon>Bacillati</taxon>
        <taxon>Actinomycetota</taxon>
        <taxon>Actinomycetes</taxon>
        <taxon>Streptosporangiales</taxon>
        <taxon>Nocardiopsidaceae</taxon>
        <taxon>Nocardiopsis</taxon>
    </lineage>
</organism>
<comment type="cofactor">
    <cofactor evidence="1">
        <name>FAD</name>
        <dbReference type="ChEBI" id="CHEBI:57692"/>
    </cofactor>
</comment>
<dbReference type="PANTHER" id="PTHR43104:SF2">
    <property type="entry name" value="L-2-HYDROXYGLUTARATE DEHYDROGENASE, MITOCHONDRIAL"/>
    <property type="match status" value="1"/>
</dbReference>
<feature type="compositionally biased region" description="Low complexity" evidence="6">
    <location>
        <begin position="391"/>
        <end position="406"/>
    </location>
</feature>
<dbReference type="GO" id="GO:0047545">
    <property type="term" value="F:(S)-2-hydroxyglutarate dehydrogenase activity"/>
    <property type="evidence" value="ECO:0007669"/>
    <property type="project" value="TreeGrafter"/>
</dbReference>
<dbReference type="eggNOG" id="COG0579">
    <property type="taxonomic scope" value="Bacteria"/>
</dbReference>
<dbReference type="EMBL" id="CP003788">
    <property type="protein sequence ID" value="AFR05855.1"/>
    <property type="molecule type" value="Genomic_DNA"/>
</dbReference>
<evidence type="ECO:0000259" key="7">
    <source>
        <dbReference type="Pfam" id="PF01266"/>
    </source>
</evidence>
<evidence type="ECO:0000256" key="4">
    <source>
        <dbReference type="ARBA" id="ARBA00023002"/>
    </source>
</evidence>
<comment type="similarity">
    <text evidence="5">Belongs to the L2HGDH family.</text>
</comment>
<evidence type="ECO:0000313" key="9">
    <source>
        <dbReference type="Proteomes" id="UP000003779"/>
    </source>
</evidence>
<reference evidence="8 9" key="1">
    <citation type="journal article" date="2012" name="J. Bacteriol.">
        <title>Whole-Genome Sequence of Nocardiopsis alba Strain ATCC BAA-2165, Associated with Honeybees.</title>
        <authorList>
            <person name="Qiao J."/>
            <person name="Chen L."/>
            <person name="Li Y."/>
            <person name="Wang J."/>
            <person name="Zhang W."/>
            <person name="Chen S."/>
        </authorList>
    </citation>
    <scope>NUCLEOTIDE SEQUENCE [LARGE SCALE GENOMIC DNA]</scope>
    <source>
        <strain evidence="9">ATCC BAA-2165 / BE74</strain>
    </source>
</reference>
<dbReference type="HOGENOM" id="CLU_609479_0_0_11"/>
<gene>
    <name evidence="8" type="ordered locus">B005_0008</name>
</gene>
<dbReference type="KEGG" id="nal:B005_0008"/>
<evidence type="ECO:0000256" key="5">
    <source>
        <dbReference type="ARBA" id="ARBA00037941"/>
    </source>
</evidence>
<evidence type="ECO:0000256" key="6">
    <source>
        <dbReference type="SAM" id="MobiDB-lite"/>
    </source>
</evidence>
<protein>
    <submittedName>
        <fullName evidence="8">FAD dependent oxidoreductase</fullName>
    </submittedName>
</protein>
<sequence length="449" mass="48788">MRSTEHIGIIGAGIVGLALARHIALHRPGTRVTVLEKENRVAAHQTGHNSGVVHAGLYYRPGSLKATLCRRGVGLLREYCAEHDLPYREVGKLLVAVNAEEEARLDDIERRAEENGVPGVTRLGPDGIRDIEPHSVGLAALHSPTTAITDYVAIAEQLADDLRRSGGVVLLNTPVIDVRQDHDGTEVLTGDPKGERVIHRFDRLIVCGGLQSDRLSAMAGADADPRIVPFRGHYHEIVPERRDLVRGLLYPVPDPRYPFLGVHLTRHVHGEVMAGPNAILATAREGYRARDLVPRELAKTLSWPGGWPADTGRWARGRRSSPPPARSSPPRHVVCFPRSPPPTCVPPRRGCAPRRSAGTVPSWTTSMWTPEDVWSACATRPLPRRPPPWRSPSSSMTGTSPGGDPSRVGPGVSERGCPQVRGHSGTGPPPRPTMEVSGGPGRSRGHRWR</sequence>
<dbReference type="AlphaFoldDB" id="J7L352"/>
<dbReference type="GO" id="GO:0005737">
    <property type="term" value="C:cytoplasm"/>
    <property type="evidence" value="ECO:0007669"/>
    <property type="project" value="TreeGrafter"/>
</dbReference>
<reference evidence="9" key="2">
    <citation type="submission" date="2012-08" db="EMBL/GenBank/DDBJ databases">
        <title>Whole-genome sequence of Nocardiopsis alba strain ATCC BAA-2165 associated with honeybees.</title>
        <authorList>
            <person name="Qiao J."/>
            <person name="Chen L."/>
            <person name="Li Y."/>
            <person name="Wang J."/>
            <person name="Zhang W."/>
            <person name="Chen S."/>
        </authorList>
    </citation>
    <scope>NUCLEOTIDE SEQUENCE [LARGE SCALE GENOMIC DNA]</scope>
    <source>
        <strain evidence="9">ATCC BAA-2165 / BE74</strain>
    </source>
</reference>
<dbReference type="InterPro" id="IPR006076">
    <property type="entry name" value="FAD-dep_OxRdtase"/>
</dbReference>
<dbReference type="Proteomes" id="UP000003779">
    <property type="component" value="Chromosome"/>
</dbReference>
<feature type="region of interest" description="Disordered" evidence="6">
    <location>
        <begin position="378"/>
        <end position="449"/>
    </location>
</feature>
<evidence type="ECO:0000256" key="1">
    <source>
        <dbReference type="ARBA" id="ARBA00001974"/>
    </source>
</evidence>
<dbReference type="PANTHER" id="PTHR43104">
    <property type="entry name" value="L-2-HYDROXYGLUTARATE DEHYDROGENASE, MITOCHONDRIAL"/>
    <property type="match status" value="1"/>
</dbReference>
<evidence type="ECO:0000313" key="8">
    <source>
        <dbReference type="EMBL" id="AFR05855.1"/>
    </source>
</evidence>
<evidence type="ECO:0000256" key="2">
    <source>
        <dbReference type="ARBA" id="ARBA00022630"/>
    </source>
</evidence>
<dbReference type="SUPFAM" id="SSF51905">
    <property type="entry name" value="FAD/NAD(P)-binding domain"/>
    <property type="match status" value="1"/>
</dbReference>
<accession>J7L352</accession>